<dbReference type="GO" id="GO:0036064">
    <property type="term" value="C:ciliary basal body"/>
    <property type="evidence" value="ECO:0007669"/>
    <property type="project" value="TreeGrafter"/>
</dbReference>
<evidence type="ECO:0000256" key="8">
    <source>
        <dbReference type="ARBA" id="ARBA00023212"/>
    </source>
</evidence>
<name>A0A553N6E0_TIGCA</name>
<dbReference type="SMART" id="SM00450">
    <property type="entry name" value="RHOD"/>
    <property type="match status" value="1"/>
</dbReference>
<evidence type="ECO:0000259" key="11">
    <source>
        <dbReference type="PROSITE" id="PS50206"/>
    </source>
</evidence>
<evidence type="ECO:0000256" key="6">
    <source>
        <dbReference type="ARBA" id="ARBA00022927"/>
    </source>
</evidence>
<dbReference type="GO" id="GO:0060271">
    <property type="term" value="P:cilium assembly"/>
    <property type="evidence" value="ECO:0007669"/>
    <property type="project" value="TreeGrafter"/>
</dbReference>
<organism evidence="12 13">
    <name type="scientific">Tigriopus californicus</name>
    <name type="common">Marine copepod</name>
    <dbReference type="NCBI Taxonomy" id="6832"/>
    <lineage>
        <taxon>Eukaryota</taxon>
        <taxon>Metazoa</taxon>
        <taxon>Ecdysozoa</taxon>
        <taxon>Arthropoda</taxon>
        <taxon>Crustacea</taxon>
        <taxon>Multicrustacea</taxon>
        <taxon>Hexanauplia</taxon>
        <taxon>Copepoda</taxon>
        <taxon>Harpacticoida</taxon>
        <taxon>Harpacticidae</taxon>
        <taxon>Tigriopus</taxon>
    </lineage>
</organism>
<reference evidence="12 13" key="1">
    <citation type="journal article" date="2018" name="Nat. Ecol. Evol.">
        <title>Genomic signatures of mitonuclear coevolution across populations of Tigriopus californicus.</title>
        <authorList>
            <person name="Barreto F.S."/>
            <person name="Watson E.T."/>
            <person name="Lima T.G."/>
            <person name="Willett C.S."/>
            <person name="Edmands S."/>
            <person name="Li W."/>
            <person name="Burton R.S."/>
        </authorList>
    </citation>
    <scope>NUCLEOTIDE SEQUENCE [LARGE SCALE GENOMIC DNA]</scope>
    <source>
        <strain evidence="12 13">San Diego</strain>
    </source>
</reference>
<dbReference type="Gene3D" id="3.40.250.10">
    <property type="entry name" value="Rhodanese-like domain"/>
    <property type="match status" value="1"/>
</dbReference>
<evidence type="ECO:0000256" key="9">
    <source>
        <dbReference type="ARBA" id="ARBA00023273"/>
    </source>
</evidence>
<accession>A0A553N6E0</accession>
<dbReference type="InterPro" id="IPR036873">
    <property type="entry name" value="Rhodanese-like_dom_sf"/>
</dbReference>
<keyword evidence="6" id="KW-0653">Protein transport</keyword>
<comment type="caution">
    <text evidence="12">The sequence shown here is derived from an EMBL/GenBank/DDBJ whole genome shotgun (WGS) entry which is preliminary data.</text>
</comment>
<evidence type="ECO:0000256" key="7">
    <source>
        <dbReference type="ARBA" id="ARBA00023069"/>
    </source>
</evidence>
<gene>
    <name evidence="12" type="ORF">TCAL_17221</name>
</gene>
<keyword evidence="9" id="KW-0966">Cell projection</keyword>
<dbReference type="InterPro" id="IPR051889">
    <property type="entry name" value="CEP41"/>
</dbReference>
<evidence type="ECO:0000256" key="2">
    <source>
        <dbReference type="ARBA" id="ARBA00004300"/>
    </source>
</evidence>
<evidence type="ECO:0000256" key="5">
    <source>
        <dbReference type="ARBA" id="ARBA00022794"/>
    </source>
</evidence>
<dbReference type="CDD" id="cd00158">
    <property type="entry name" value="RHOD"/>
    <property type="match status" value="1"/>
</dbReference>
<keyword evidence="8" id="KW-0206">Cytoskeleton</keyword>
<proteinExistence type="inferred from homology"/>
<dbReference type="AlphaFoldDB" id="A0A553N6E0"/>
<comment type="similarity">
    <text evidence="10">Belongs to the CEP41 family.</text>
</comment>
<evidence type="ECO:0000256" key="1">
    <source>
        <dbReference type="ARBA" id="ARBA00004120"/>
    </source>
</evidence>
<keyword evidence="13" id="KW-1185">Reference proteome</keyword>
<keyword evidence="4" id="KW-0963">Cytoplasm</keyword>
<keyword evidence="5" id="KW-0970">Cilium biogenesis/degradation</keyword>
<evidence type="ECO:0000256" key="10">
    <source>
        <dbReference type="ARBA" id="ARBA00038465"/>
    </source>
</evidence>
<dbReference type="InterPro" id="IPR001763">
    <property type="entry name" value="Rhodanese-like_dom"/>
</dbReference>
<evidence type="ECO:0000313" key="13">
    <source>
        <dbReference type="Proteomes" id="UP000318571"/>
    </source>
</evidence>
<dbReference type="EMBL" id="VCGU01000459">
    <property type="protein sequence ID" value="TRY61006.1"/>
    <property type="molecule type" value="Genomic_DNA"/>
</dbReference>
<dbReference type="Proteomes" id="UP000318571">
    <property type="component" value="Chromosome 8"/>
</dbReference>
<evidence type="ECO:0000256" key="4">
    <source>
        <dbReference type="ARBA" id="ARBA00022490"/>
    </source>
</evidence>
<dbReference type="SUPFAM" id="SSF52821">
    <property type="entry name" value="Rhodanese/Cell cycle control phosphatase"/>
    <property type="match status" value="1"/>
</dbReference>
<dbReference type="PROSITE" id="PS50206">
    <property type="entry name" value="RHODANESE_3"/>
    <property type="match status" value="1"/>
</dbReference>
<comment type="subcellular location">
    <subcellularLocation>
        <location evidence="1">Cytoplasm</location>
        <location evidence="1">Cytoskeleton</location>
        <location evidence="1">Cilium basal body</location>
    </subcellularLocation>
    <subcellularLocation>
        <location evidence="2">Cytoplasm</location>
        <location evidence="2">Cytoskeleton</location>
        <location evidence="2">Microtubule organizing center</location>
        <location evidence="2">Centrosome</location>
    </subcellularLocation>
</comment>
<dbReference type="STRING" id="6832.A0A553N6E0"/>
<dbReference type="PANTHER" id="PTHR44390:SF1">
    <property type="entry name" value="CENTROSOMAL PROTEIN OF 41 KDA"/>
    <property type="match status" value="1"/>
</dbReference>
<dbReference type="Pfam" id="PF00581">
    <property type="entry name" value="Rhodanese"/>
    <property type="match status" value="1"/>
</dbReference>
<dbReference type="GO" id="GO:0005813">
    <property type="term" value="C:centrosome"/>
    <property type="evidence" value="ECO:0007669"/>
    <property type="project" value="UniProtKB-SubCell"/>
</dbReference>
<evidence type="ECO:0000313" key="12">
    <source>
        <dbReference type="EMBL" id="TRY61006.1"/>
    </source>
</evidence>
<keyword evidence="3" id="KW-0813">Transport</keyword>
<feature type="domain" description="Rhodanese" evidence="11">
    <location>
        <begin position="190"/>
        <end position="286"/>
    </location>
</feature>
<evidence type="ECO:0000256" key="3">
    <source>
        <dbReference type="ARBA" id="ARBA00022448"/>
    </source>
</evidence>
<protein>
    <recommendedName>
        <fullName evidence="11">Rhodanese domain-containing protein</fullName>
    </recommendedName>
</protein>
<dbReference type="GO" id="GO:0015031">
    <property type="term" value="P:protein transport"/>
    <property type="evidence" value="ECO:0007669"/>
    <property type="project" value="UniProtKB-KW"/>
</dbReference>
<sequence length="289" mass="33372">MSSRRLKSKVKPKIPTLDMKIPKNPRYANMKPTLDTGYNTRIQQEKLEENRQFYKFRPDEVFRRISVTSLVTLMLEVAKLSIQESDIARLESLSSSEVDSAIGNGDEYLEQDIESLHYPNHIDDDTDTHYEEEFRGVESVVHSGKPISRQYHGGSNRSSSVADLIQYMGQADIHLDEPFKNRKSEIDEFSSSPFLLLDVRSEEEYQRSHLMTAESYPHARLSRSINFESQSMRDYRNRKGKIVIVYDYDEYIASSVATTLVQRGYDNIFMLSGGLRCQLTLLDETPIYA</sequence>
<keyword evidence="7" id="KW-0969">Cilium</keyword>
<dbReference type="OMA" id="TMCQRGF"/>
<dbReference type="PANTHER" id="PTHR44390">
    <property type="entry name" value="CENTROSOMAL PROTEIN OF 41 KDA"/>
    <property type="match status" value="1"/>
</dbReference>